<keyword evidence="2" id="KW-0677">Repeat</keyword>
<keyword evidence="1" id="KW-0433">Leucine-rich repeat</keyword>
<evidence type="ECO:0000256" key="1">
    <source>
        <dbReference type="ARBA" id="ARBA00022614"/>
    </source>
</evidence>
<dbReference type="Pfam" id="PF13855">
    <property type="entry name" value="LRR_8"/>
    <property type="match status" value="1"/>
</dbReference>
<dbReference type="PANTHER" id="PTHR45712">
    <property type="entry name" value="AGAP008170-PA"/>
    <property type="match status" value="1"/>
</dbReference>
<dbReference type="PANTHER" id="PTHR45712:SF1">
    <property type="entry name" value="NEPHROCAN"/>
    <property type="match status" value="1"/>
</dbReference>
<dbReference type="OrthoDB" id="1728874at2759"/>
<proteinExistence type="predicted"/>
<name>A0A7R8ZJT1_9CRUS</name>
<sequence length="238" mass="25982">MGNTSSGKIKDHVSTAGKTGALNLADRKLNSFPSDVLSVAGTIRSLDLSSNKLKSLPSFEKFQELKQLNLDRNRLESLGSLLPLPKLESVSVSENQITACPSFTSSLNLKEIHLPFNQIQTFPSLSHLPKLAVLNLKGNRIESIPDGVIGGLQAEEINLDNNKLCSISSEIATCPRLKTLRLQENVLSLSAIPRALLEESSVSLLTLEGNLFNSKDLEESPGYAKYMDRYTATKKKMA</sequence>
<protein>
    <recommendedName>
        <fullName evidence="4">Leucine-rich repeat-containing protein 57</fullName>
    </recommendedName>
</protein>
<dbReference type="Pfam" id="PF12799">
    <property type="entry name" value="LRR_4"/>
    <property type="match status" value="1"/>
</dbReference>
<dbReference type="InterPro" id="IPR003591">
    <property type="entry name" value="Leu-rich_rpt_typical-subtyp"/>
</dbReference>
<evidence type="ECO:0000256" key="2">
    <source>
        <dbReference type="ARBA" id="ARBA00022737"/>
    </source>
</evidence>
<accession>A0A7R8ZJT1</accession>
<dbReference type="AlphaFoldDB" id="A0A7R8ZJT1"/>
<evidence type="ECO:0000313" key="3">
    <source>
        <dbReference type="EMBL" id="CAD7222766.1"/>
    </source>
</evidence>
<dbReference type="SUPFAM" id="SSF52058">
    <property type="entry name" value="L domain-like"/>
    <property type="match status" value="1"/>
</dbReference>
<reference evidence="3" key="1">
    <citation type="submission" date="2020-11" db="EMBL/GenBank/DDBJ databases">
        <authorList>
            <person name="Tran Van P."/>
        </authorList>
    </citation>
    <scope>NUCLEOTIDE SEQUENCE</scope>
</reference>
<dbReference type="GO" id="GO:0005615">
    <property type="term" value="C:extracellular space"/>
    <property type="evidence" value="ECO:0007669"/>
    <property type="project" value="TreeGrafter"/>
</dbReference>
<dbReference type="PRINTS" id="PR00019">
    <property type="entry name" value="LEURICHRPT"/>
</dbReference>
<evidence type="ECO:0008006" key="4">
    <source>
        <dbReference type="Google" id="ProtNLM"/>
    </source>
</evidence>
<dbReference type="SMART" id="SM00364">
    <property type="entry name" value="LRR_BAC"/>
    <property type="match status" value="5"/>
</dbReference>
<dbReference type="Gene3D" id="3.80.10.10">
    <property type="entry name" value="Ribonuclease Inhibitor"/>
    <property type="match status" value="1"/>
</dbReference>
<dbReference type="InterPro" id="IPR001611">
    <property type="entry name" value="Leu-rich_rpt"/>
</dbReference>
<gene>
    <name evidence="3" type="ORF">CTOB1V02_LOCUS764</name>
</gene>
<dbReference type="EMBL" id="OB660102">
    <property type="protein sequence ID" value="CAD7222766.1"/>
    <property type="molecule type" value="Genomic_DNA"/>
</dbReference>
<dbReference type="InterPro" id="IPR032675">
    <property type="entry name" value="LRR_dom_sf"/>
</dbReference>
<organism evidence="3">
    <name type="scientific">Cyprideis torosa</name>
    <dbReference type="NCBI Taxonomy" id="163714"/>
    <lineage>
        <taxon>Eukaryota</taxon>
        <taxon>Metazoa</taxon>
        <taxon>Ecdysozoa</taxon>
        <taxon>Arthropoda</taxon>
        <taxon>Crustacea</taxon>
        <taxon>Oligostraca</taxon>
        <taxon>Ostracoda</taxon>
        <taxon>Podocopa</taxon>
        <taxon>Podocopida</taxon>
        <taxon>Cytherocopina</taxon>
        <taxon>Cytheroidea</taxon>
        <taxon>Cytherideidae</taxon>
        <taxon>Cyprideis</taxon>
    </lineage>
</organism>
<dbReference type="PROSITE" id="PS51450">
    <property type="entry name" value="LRR"/>
    <property type="match status" value="3"/>
</dbReference>
<dbReference type="InterPro" id="IPR050333">
    <property type="entry name" value="SLRP"/>
</dbReference>
<dbReference type="SMART" id="SM00369">
    <property type="entry name" value="LRR_TYP"/>
    <property type="match status" value="4"/>
</dbReference>
<dbReference type="InterPro" id="IPR025875">
    <property type="entry name" value="Leu-rich_rpt_4"/>
</dbReference>